<dbReference type="EMBL" id="VSSQ01087156">
    <property type="protein sequence ID" value="MPN34233.1"/>
    <property type="molecule type" value="Genomic_DNA"/>
</dbReference>
<protein>
    <submittedName>
        <fullName evidence="2">Uncharacterized protein</fullName>
    </submittedName>
</protein>
<gene>
    <name evidence="2" type="ORF">SDC9_181726</name>
</gene>
<name>A0A645HEV4_9ZZZZ</name>
<keyword evidence="1" id="KW-1133">Transmembrane helix</keyword>
<reference evidence="2" key="1">
    <citation type="submission" date="2019-08" db="EMBL/GenBank/DDBJ databases">
        <authorList>
            <person name="Kucharzyk K."/>
            <person name="Murdoch R.W."/>
            <person name="Higgins S."/>
            <person name="Loffler F."/>
        </authorList>
    </citation>
    <scope>NUCLEOTIDE SEQUENCE</scope>
</reference>
<feature type="transmembrane region" description="Helical" evidence="1">
    <location>
        <begin position="12"/>
        <end position="34"/>
    </location>
</feature>
<dbReference type="AlphaFoldDB" id="A0A645HEV4"/>
<evidence type="ECO:0000313" key="2">
    <source>
        <dbReference type="EMBL" id="MPN34233.1"/>
    </source>
</evidence>
<proteinExistence type="predicted"/>
<comment type="caution">
    <text evidence="2">The sequence shown here is derived from an EMBL/GenBank/DDBJ whole genome shotgun (WGS) entry which is preliminary data.</text>
</comment>
<sequence length="54" mass="6123">MWVISLEVSLTFLILVKDTIIISTPIRVIIVVLFDKISLRFSVNDIKIPPSLVL</sequence>
<evidence type="ECO:0000256" key="1">
    <source>
        <dbReference type="SAM" id="Phobius"/>
    </source>
</evidence>
<keyword evidence="1" id="KW-0812">Transmembrane</keyword>
<organism evidence="2">
    <name type="scientific">bioreactor metagenome</name>
    <dbReference type="NCBI Taxonomy" id="1076179"/>
    <lineage>
        <taxon>unclassified sequences</taxon>
        <taxon>metagenomes</taxon>
        <taxon>ecological metagenomes</taxon>
    </lineage>
</organism>
<keyword evidence="1" id="KW-0472">Membrane</keyword>
<accession>A0A645HEV4</accession>